<keyword evidence="9" id="KW-1185">Reference proteome</keyword>
<dbReference type="GO" id="GO:0016787">
    <property type="term" value="F:hydrolase activity"/>
    <property type="evidence" value="ECO:0007669"/>
    <property type="project" value="UniProtKB-KW"/>
</dbReference>
<keyword evidence="2" id="KW-0548">Nucleotidyltransferase</keyword>
<evidence type="ECO:0000256" key="2">
    <source>
        <dbReference type="ARBA" id="ARBA00022695"/>
    </source>
</evidence>
<dbReference type="Proteomes" id="UP001487740">
    <property type="component" value="Unassembled WGS sequence"/>
</dbReference>
<dbReference type="EMBL" id="JARAKH010002435">
    <property type="protein sequence ID" value="KAK8372333.1"/>
    <property type="molecule type" value="Genomic_DNA"/>
</dbReference>
<dbReference type="Gene3D" id="3.10.20.370">
    <property type="match status" value="1"/>
</dbReference>
<keyword evidence="6" id="KW-0695">RNA-directed DNA polymerase</keyword>
<evidence type="ECO:0000313" key="9">
    <source>
        <dbReference type="Proteomes" id="UP001487740"/>
    </source>
</evidence>
<keyword evidence="1" id="KW-0808">Transferase</keyword>
<dbReference type="InterPro" id="IPR041373">
    <property type="entry name" value="RT_RNaseH"/>
</dbReference>
<name>A0AAW0SB42_SCYPA</name>
<dbReference type="CDD" id="cd09274">
    <property type="entry name" value="RNase_HI_RT_Ty3"/>
    <property type="match status" value="1"/>
</dbReference>
<evidence type="ECO:0000256" key="6">
    <source>
        <dbReference type="ARBA" id="ARBA00022918"/>
    </source>
</evidence>
<dbReference type="FunFam" id="3.10.20.370:FF:000001">
    <property type="entry name" value="Retrovirus-related Pol polyprotein from transposon 17.6-like protein"/>
    <property type="match status" value="1"/>
</dbReference>
<evidence type="ECO:0000256" key="1">
    <source>
        <dbReference type="ARBA" id="ARBA00022679"/>
    </source>
</evidence>
<dbReference type="GO" id="GO:0004519">
    <property type="term" value="F:endonuclease activity"/>
    <property type="evidence" value="ECO:0007669"/>
    <property type="project" value="UniProtKB-KW"/>
</dbReference>
<dbReference type="AlphaFoldDB" id="A0AAW0SB42"/>
<dbReference type="GO" id="GO:0003964">
    <property type="term" value="F:RNA-directed DNA polymerase activity"/>
    <property type="evidence" value="ECO:0007669"/>
    <property type="project" value="UniProtKB-KW"/>
</dbReference>
<evidence type="ECO:0000313" key="8">
    <source>
        <dbReference type="EMBL" id="KAK8372333.1"/>
    </source>
</evidence>
<keyword evidence="5" id="KW-0378">Hydrolase</keyword>
<dbReference type="InterPro" id="IPR043502">
    <property type="entry name" value="DNA/RNA_pol_sf"/>
</dbReference>
<dbReference type="PANTHER" id="PTHR34072">
    <property type="entry name" value="ENZYMATIC POLYPROTEIN-RELATED"/>
    <property type="match status" value="1"/>
</dbReference>
<sequence length="134" mass="15284">MPYLLDTDASAEGVGAVLSQVKDGKEHVVAYYSCKFSKPERNYCVTRKELLAVVKAFEHFHPYLYGAEFTVRTDHAALKWLKTLKGPEGQLARWLGRMEQYNYRIVHRPGRVHNNADALSRRPCEASCSHCTAR</sequence>
<feature type="domain" description="Reverse transcriptase RNase H-like" evidence="7">
    <location>
        <begin position="2"/>
        <end position="101"/>
    </location>
</feature>
<evidence type="ECO:0000256" key="3">
    <source>
        <dbReference type="ARBA" id="ARBA00022722"/>
    </source>
</evidence>
<organism evidence="8 9">
    <name type="scientific">Scylla paramamosain</name>
    <name type="common">Mud crab</name>
    <dbReference type="NCBI Taxonomy" id="85552"/>
    <lineage>
        <taxon>Eukaryota</taxon>
        <taxon>Metazoa</taxon>
        <taxon>Ecdysozoa</taxon>
        <taxon>Arthropoda</taxon>
        <taxon>Crustacea</taxon>
        <taxon>Multicrustacea</taxon>
        <taxon>Malacostraca</taxon>
        <taxon>Eumalacostraca</taxon>
        <taxon>Eucarida</taxon>
        <taxon>Decapoda</taxon>
        <taxon>Pleocyemata</taxon>
        <taxon>Brachyura</taxon>
        <taxon>Eubrachyura</taxon>
        <taxon>Portunoidea</taxon>
        <taxon>Portunidae</taxon>
        <taxon>Portuninae</taxon>
        <taxon>Scylla</taxon>
    </lineage>
</organism>
<evidence type="ECO:0000256" key="5">
    <source>
        <dbReference type="ARBA" id="ARBA00022801"/>
    </source>
</evidence>
<reference evidence="8 9" key="1">
    <citation type="submission" date="2023-03" db="EMBL/GenBank/DDBJ databases">
        <title>High-quality genome of Scylla paramamosain provides insights in environmental adaptation.</title>
        <authorList>
            <person name="Zhang L."/>
        </authorList>
    </citation>
    <scope>NUCLEOTIDE SEQUENCE [LARGE SCALE GENOMIC DNA]</scope>
    <source>
        <strain evidence="8">LZ_2023a</strain>
        <tissue evidence="8">Muscle</tissue>
    </source>
</reference>
<dbReference type="PANTHER" id="PTHR34072:SF49">
    <property type="entry name" value="RIBONUCLEASE H"/>
    <property type="match status" value="1"/>
</dbReference>
<evidence type="ECO:0000256" key="4">
    <source>
        <dbReference type="ARBA" id="ARBA00022759"/>
    </source>
</evidence>
<keyword evidence="3" id="KW-0540">Nuclease</keyword>
<proteinExistence type="predicted"/>
<evidence type="ECO:0000259" key="7">
    <source>
        <dbReference type="Pfam" id="PF17917"/>
    </source>
</evidence>
<dbReference type="Pfam" id="PF17917">
    <property type="entry name" value="RT_RNaseH"/>
    <property type="match status" value="1"/>
</dbReference>
<dbReference type="SUPFAM" id="SSF56672">
    <property type="entry name" value="DNA/RNA polymerases"/>
    <property type="match status" value="1"/>
</dbReference>
<feature type="non-terminal residue" evidence="8">
    <location>
        <position position="134"/>
    </location>
</feature>
<protein>
    <recommendedName>
        <fullName evidence="7">Reverse transcriptase RNase H-like domain-containing protein</fullName>
    </recommendedName>
</protein>
<comment type="caution">
    <text evidence="8">The sequence shown here is derived from an EMBL/GenBank/DDBJ whole genome shotgun (WGS) entry which is preliminary data.</text>
</comment>
<keyword evidence="4" id="KW-0255">Endonuclease</keyword>
<accession>A0AAW0SB42</accession>
<gene>
    <name evidence="8" type="ORF">O3P69_012744</name>
</gene>